<organism evidence="1 2">
    <name type="scientific">Ambrosiozyma monospora</name>
    <name type="common">Yeast</name>
    <name type="synonym">Endomycopsis monosporus</name>
    <dbReference type="NCBI Taxonomy" id="43982"/>
    <lineage>
        <taxon>Eukaryota</taxon>
        <taxon>Fungi</taxon>
        <taxon>Dikarya</taxon>
        <taxon>Ascomycota</taxon>
        <taxon>Saccharomycotina</taxon>
        <taxon>Pichiomycetes</taxon>
        <taxon>Pichiales</taxon>
        <taxon>Pichiaceae</taxon>
        <taxon>Ambrosiozyma</taxon>
    </lineage>
</organism>
<accession>A0ACB5TDV9</accession>
<reference evidence="1" key="1">
    <citation type="submission" date="2023-04" db="EMBL/GenBank/DDBJ databases">
        <title>Ambrosiozyma monospora NBRC 10751.</title>
        <authorList>
            <person name="Ichikawa N."/>
            <person name="Sato H."/>
            <person name="Tonouchi N."/>
        </authorList>
    </citation>
    <scope>NUCLEOTIDE SEQUENCE</scope>
    <source>
        <strain evidence="1">NBRC 10751</strain>
    </source>
</reference>
<protein>
    <submittedName>
        <fullName evidence="1">Unnamed protein product</fullName>
    </submittedName>
</protein>
<dbReference type="Proteomes" id="UP001165064">
    <property type="component" value="Unassembled WGS sequence"/>
</dbReference>
<name>A0ACB5TDV9_AMBMO</name>
<evidence type="ECO:0000313" key="2">
    <source>
        <dbReference type="Proteomes" id="UP001165064"/>
    </source>
</evidence>
<evidence type="ECO:0000313" key="1">
    <source>
        <dbReference type="EMBL" id="GME86301.1"/>
    </source>
</evidence>
<comment type="caution">
    <text evidence="1">The sequence shown here is derived from an EMBL/GenBank/DDBJ whole genome shotgun (WGS) entry which is preliminary data.</text>
</comment>
<gene>
    <name evidence="1" type="ORF">Amon02_000793200</name>
</gene>
<keyword evidence="2" id="KW-1185">Reference proteome</keyword>
<dbReference type="EMBL" id="BSXS01006816">
    <property type="protein sequence ID" value="GME86301.1"/>
    <property type="molecule type" value="Genomic_DNA"/>
</dbReference>
<proteinExistence type="predicted"/>
<sequence length="76" mass="8640">MASRRKALKDFYKLQQSQHDQLSQLTQQQVDEQPSTPTTPTTNTASPSRTSISSSRTHWDATQDITLANFDEFIQV</sequence>